<feature type="compositionally biased region" description="Polar residues" evidence="10">
    <location>
        <begin position="330"/>
        <end position="339"/>
    </location>
</feature>
<dbReference type="Gene3D" id="3.20.20.80">
    <property type="entry name" value="Glycosidases"/>
    <property type="match status" value="1"/>
</dbReference>
<gene>
    <name evidence="11" type="ORF">LEL_02514</name>
</gene>
<keyword evidence="4 9" id="KW-0808">Transferase</keyword>
<accession>A0A162KS44</accession>
<feature type="signal peptide" evidence="9">
    <location>
        <begin position="1"/>
        <end position="18"/>
    </location>
</feature>
<dbReference type="GO" id="GO:0042124">
    <property type="term" value="F:1,3-beta-glucanosyltransferase activity"/>
    <property type="evidence" value="ECO:0007669"/>
    <property type="project" value="TreeGrafter"/>
</dbReference>
<dbReference type="PANTHER" id="PTHR31468:SF5">
    <property type="entry name" value="1,3-BETA-GLUCANOSYLTRANSFERASE GAS5"/>
    <property type="match status" value="1"/>
</dbReference>
<dbReference type="InterPro" id="IPR017853">
    <property type="entry name" value="GH"/>
</dbReference>
<dbReference type="PANTHER" id="PTHR31468">
    <property type="entry name" value="1,3-BETA-GLUCANOSYLTRANSFERASE GAS1"/>
    <property type="match status" value="1"/>
</dbReference>
<feature type="compositionally biased region" description="Low complexity" evidence="10">
    <location>
        <begin position="413"/>
        <end position="425"/>
    </location>
</feature>
<evidence type="ECO:0000256" key="4">
    <source>
        <dbReference type="ARBA" id="ARBA00022679"/>
    </source>
</evidence>
<comment type="function">
    <text evidence="9">Splits internally a 1,3-beta-glucan molecule and transfers the newly generated reducing end (the donor) to the non-reducing end of another 1,3-beta-glucan molecule (the acceptor) forming a 1,3-beta linkage, resulting in the elongation of 1,3-beta-glucan chains in the cell wall.</text>
</comment>
<comment type="similarity">
    <text evidence="2 9">Belongs to the glycosyl hydrolase 72 family.</text>
</comment>
<dbReference type="AlphaFoldDB" id="A0A162KS44"/>
<evidence type="ECO:0000256" key="1">
    <source>
        <dbReference type="ARBA" id="ARBA00004609"/>
    </source>
</evidence>
<protein>
    <recommendedName>
        <fullName evidence="9">1,3-beta-glucanosyltransferase</fullName>
        <ecNumber evidence="9">2.4.1.-</ecNumber>
    </recommendedName>
</protein>
<evidence type="ECO:0000256" key="2">
    <source>
        <dbReference type="ARBA" id="ARBA00007528"/>
    </source>
</evidence>
<evidence type="ECO:0000256" key="7">
    <source>
        <dbReference type="ARBA" id="ARBA00023180"/>
    </source>
</evidence>
<sequence>MKGFALLSALAATGVVSGSPTKRADPTPITIKGNAFYKGNERFYIRGIDYQPGGDSARVDPLASKDICGRDIEYFKDLGVNTVRVYTVDNSADHTECMGLLADAGIYLVLDVNTGGEQGYSINRGSPAMASLSYNAAYLQSIFATVSEFAKYKNTLAFFSGNEVINKVGNEFNAPYIKAVTRDLRAYIKAQNLRAIPVGYSAADVSESRFQTALYMNCGPDEVRSDFFAFNDYSWCNSDFATSGWDAKVKNFTDYGLPLFLSEYGCNKNTPRKFDELGALMSKEMTGVYSGGIMYEYSYEESKYGIVDISGKDGTGDVSKHGDGAEYDNFKSSLKSNAAPSGDGGAQTSSHSSKCPEKATGWDVDPKILPEMPKEAQKYMKDGAGKGPGLTGSGSQTAGDSGLSTKNVTVDGSGSNSSSSSKENSAALSGSSMVATLASIAVAVAGTMLL</sequence>
<evidence type="ECO:0000256" key="9">
    <source>
        <dbReference type="RuleBase" id="RU361209"/>
    </source>
</evidence>
<keyword evidence="3 9" id="KW-0336">GPI-anchor</keyword>
<feature type="compositionally biased region" description="Polar residues" evidence="10">
    <location>
        <begin position="393"/>
        <end position="412"/>
    </location>
</feature>
<dbReference type="EC" id="2.4.1.-" evidence="9"/>
<name>A0A162KS44_CORDF</name>
<evidence type="ECO:0000256" key="3">
    <source>
        <dbReference type="ARBA" id="ARBA00022622"/>
    </source>
</evidence>
<keyword evidence="8 9" id="KW-0449">Lipoprotein</keyword>
<evidence type="ECO:0000256" key="8">
    <source>
        <dbReference type="ARBA" id="ARBA00023288"/>
    </source>
</evidence>
<comment type="caution">
    <text evidence="11">The sequence shown here is derived from an EMBL/GenBank/DDBJ whole genome shotgun (WGS) entry which is preliminary data.</text>
</comment>
<dbReference type="Pfam" id="PF03198">
    <property type="entry name" value="Glyco_hydro_72"/>
    <property type="match status" value="1"/>
</dbReference>
<evidence type="ECO:0000313" key="12">
    <source>
        <dbReference type="Proteomes" id="UP000076881"/>
    </source>
</evidence>
<dbReference type="Proteomes" id="UP000076881">
    <property type="component" value="Unassembled WGS sequence"/>
</dbReference>
<evidence type="ECO:0000256" key="5">
    <source>
        <dbReference type="ARBA" id="ARBA00022729"/>
    </source>
</evidence>
<reference evidence="11 12" key="1">
    <citation type="journal article" date="2016" name="Genome Biol. Evol.">
        <title>Divergent and convergent evolution of fungal pathogenicity.</title>
        <authorList>
            <person name="Shang Y."/>
            <person name="Xiao G."/>
            <person name="Zheng P."/>
            <person name="Cen K."/>
            <person name="Zhan S."/>
            <person name="Wang C."/>
        </authorList>
    </citation>
    <scope>NUCLEOTIDE SEQUENCE [LARGE SCALE GENOMIC DNA]</scope>
    <source>
        <strain evidence="11 12">RCEF 1005</strain>
    </source>
</reference>
<feature type="chain" id="PRO_5007747881" description="1,3-beta-glucanosyltransferase" evidence="9">
    <location>
        <begin position="19"/>
        <end position="450"/>
    </location>
</feature>
<evidence type="ECO:0000313" key="11">
    <source>
        <dbReference type="EMBL" id="OAA79028.1"/>
    </source>
</evidence>
<proteinExistence type="inferred from homology"/>
<comment type="subcellular location">
    <subcellularLocation>
        <location evidence="1 9">Cell membrane</location>
        <topology evidence="1 9">Lipid-anchor</topology>
        <topology evidence="1 9">GPI-anchor</topology>
    </subcellularLocation>
</comment>
<dbReference type="GO" id="GO:0005886">
    <property type="term" value="C:plasma membrane"/>
    <property type="evidence" value="ECO:0007669"/>
    <property type="project" value="UniProtKB-SubCell"/>
</dbReference>
<evidence type="ECO:0000256" key="10">
    <source>
        <dbReference type="SAM" id="MobiDB-lite"/>
    </source>
</evidence>
<dbReference type="STRING" id="1081108.A0A162KS44"/>
<evidence type="ECO:0000256" key="6">
    <source>
        <dbReference type="ARBA" id="ARBA00023136"/>
    </source>
</evidence>
<keyword evidence="7" id="KW-0325">Glycoprotein</keyword>
<dbReference type="InterPro" id="IPR004886">
    <property type="entry name" value="Glucanosyltransferase"/>
</dbReference>
<keyword evidence="5 9" id="KW-0732">Signal</keyword>
<keyword evidence="6 9" id="KW-0472">Membrane</keyword>
<dbReference type="GO" id="GO:0071970">
    <property type="term" value="P:fungal-type cell wall (1-&gt;3)-beta-D-glucan biosynthetic process"/>
    <property type="evidence" value="ECO:0007669"/>
    <property type="project" value="TreeGrafter"/>
</dbReference>
<dbReference type="OrthoDB" id="421038at2759"/>
<feature type="region of interest" description="Disordered" evidence="10">
    <location>
        <begin position="329"/>
        <end position="425"/>
    </location>
</feature>
<dbReference type="SUPFAM" id="SSF51445">
    <property type="entry name" value="(Trans)glycosidases"/>
    <property type="match status" value="1"/>
</dbReference>
<feature type="compositionally biased region" description="Basic and acidic residues" evidence="10">
    <location>
        <begin position="364"/>
        <end position="384"/>
    </location>
</feature>
<organism evidence="11 12">
    <name type="scientific">Akanthomyces lecanii RCEF 1005</name>
    <dbReference type="NCBI Taxonomy" id="1081108"/>
    <lineage>
        <taxon>Eukaryota</taxon>
        <taxon>Fungi</taxon>
        <taxon>Dikarya</taxon>
        <taxon>Ascomycota</taxon>
        <taxon>Pezizomycotina</taxon>
        <taxon>Sordariomycetes</taxon>
        <taxon>Hypocreomycetidae</taxon>
        <taxon>Hypocreales</taxon>
        <taxon>Cordycipitaceae</taxon>
        <taxon>Akanthomyces</taxon>
        <taxon>Cordyceps confragosa</taxon>
    </lineage>
</organism>
<dbReference type="EMBL" id="AZHF01000002">
    <property type="protein sequence ID" value="OAA79028.1"/>
    <property type="molecule type" value="Genomic_DNA"/>
</dbReference>
<dbReference type="GO" id="GO:0031505">
    <property type="term" value="P:fungal-type cell wall organization"/>
    <property type="evidence" value="ECO:0007669"/>
    <property type="project" value="TreeGrafter"/>
</dbReference>
<dbReference type="GO" id="GO:0098552">
    <property type="term" value="C:side of membrane"/>
    <property type="evidence" value="ECO:0007669"/>
    <property type="project" value="UniProtKB-KW"/>
</dbReference>
<keyword evidence="12" id="KW-1185">Reference proteome</keyword>